<evidence type="ECO:0000259" key="2">
    <source>
        <dbReference type="PROSITE" id="PS50940"/>
    </source>
</evidence>
<dbReference type="GO" id="GO:0008061">
    <property type="term" value="F:chitin binding"/>
    <property type="evidence" value="ECO:0007669"/>
    <property type="project" value="InterPro"/>
</dbReference>
<dbReference type="SUPFAM" id="SSF57625">
    <property type="entry name" value="Invertebrate chitin-binding proteins"/>
    <property type="match status" value="1"/>
</dbReference>
<dbReference type="EMBL" id="BLKM01007458">
    <property type="protein sequence ID" value="GFG30692.1"/>
    <property type="molecule type" value="Genomic_DNA"/>
</dbReference>
<dbReference type="InterPro" id="IPR002557">
    <property type="entry name" value="Chitin-bd_dom"/>
</dbReference>
<evidence type="ECO:0000256" key="1">
    <source>
        <dbReference type="SAM" id="MobiDB-lite"/>
    </source>
</evidence>
<feature type="region of interest" description="Disordered" evidence="1">
    <location>
        <begin position="154"/>
        <end position="828"/>
    </location>
</feature>
<name>A0A6L2PHR5_COPFO</name>
<sequence>MELLGWDCVPYIPSCSSFLFPSLLWVCGFLLRCLLIRVDYSTPGFYFLRCDVANDLVETNRTIRELVRQKSKSQLPNAEWQICRQSKWATRRPHFSVDVRVYHHCLFGTRYDFLCANYTAFDQKTFICHFVSEVDCANSPKYFKRRNEALYKQATTTVPTTTTAATEQLPPTRRPQSTSRPGQARRRPYRPRRPEYDYYYDDDYEDNPEYYDDELPAHRSTTAAPPSSHAGNGRRRKHRRPVSAPSAALDQEDPQTEPDFKPRPSPSVYDRPRIPPKIRRPVPLSERDKYDYTTRKSPSGGASAVEEPTEDIHSRPKPQVRPAVHQDDDYYEDEYVQPARNPQSSFRVKNADPYPPSATDDTDIIRRPTMTGAGRPLRRNRPGGPSRRRPPDSSQYAPLPHEDEADEYDLPYDEPRRPVRPTNGRRKRPPQSSGRQEDYYRPTAQSTRQDPDYSQQRGGQSPRYGEEEDDEPVPAPRPAYISTAPGVSSTRHVYRKRIHQQPAAAIDEYAPSRSQASETTAYRRPAGQRKHAAPARQPATYFDEPSEETDYYDDELPEQNYKNRQAQSHRSTQVASGPFKQQVSPLLPPPSTKASTDVEDDEVILPQQRSGSGKRPFLPSRGGNPTLPRGLQPLGAKAPQQNSKASSSNDDSTKTKQSRVAQLTTPSNYHLQEEDDYEEEEEEEEHPRQRTAIHTGSSSDTSDTLTSMPASQSTYKSGGRIDSLSDSIEEELPRTVQSGNSEYNSKLKGDTQSRIPPSTAGNFRTKQATAADTGETDSRNRNFNNGKYKQNSQENIQENPLLRVPEASPSNPKTSPLLPNVQGESNTNRQQISQALKTPAIIREDDSSVPPSGVIKVTPPVAVYRTPVKTPIKPSVSPASRAPDLPARTNLADIDESEYDVTLNDALHPTLHPTRSGRGYLAGSASQSHITRAPYASLSLNVKDPGLVFVGTNTRDGHLAYLQQPGTMQYNTQQAGKRTPVTHYDDDATSHGNPSTHNEAELQYRRGIANHDSGHFLVIDDTLYNHERQRQIWTRQQRREPNVDYVTQY</sequence>
<feature type="compositionally biased region" description="Polar residues" evidence="1">
    <location>
        <begin position="560"/>
        <end position="584"/>
    </location>
</feature>
<evidence type="ECO:0000313" key="4">
    <source>
        <dbReference type="Proteomes" id="UP000502823"/>
    </source>
</evidence>
<dbReference type="PROSITE" id="PS50940">
    <property type="entry name" value="CHIT_BIND_II"/>
    <property type="match status" value="1"/>
</dbReference>
<feature type="compositionally biased region" description="Basic residues" evidence="1">
    <location>
        <begin position="232"/>
        <end position="241"/>
    </location>
</feature>
<organism evidence="3 4">
    <name type="scientific">Coptotermes formosanus</name>
    <name type="common">Formosan subterranean termite</name>
    <dbReference type="NCBI Taxonomy" id="36987"/>
    <lineage>
        <taxon>Eukaryota</taxon>
        <taxon>Metazoa</taxon>
        <taxon>Ecdysozoa</taxon>
        <taxon>Arthropoda</taxon>
        <taxon>Hexapoda</taxon>
        <taxon>Insecta</taxon>
        <taxon>Pterygota</taxon>
        <taxon>Neoptera</taxon>
        <taxon>Polyneoptera</taxon>
        <taxon>Dictyoptera</taxon>
        <taxon>Blattodea</taxon>
        <taxon>Blattoidea</taxon>
        <taxon>Termitoidae</taxon>
        <taxon>Rhinotermitidae</taxon>
        <taxon>Coptotermes</taxon>
    </lineage>
</organism>
<feature type="compositionally biased region" description="Polar residues" evidence="1">
    <location>
        <begin position="658"/>
        <end position="670"/>
    </location>
</feature>
<dbReference type="GO" id="GO:0005576">
    <property type="term" value="C:extracellular region"/>
    <property type="evidence" value="ECO:0007669"/>
    <property type="project" value="InterPro"/>
</dbReference>
<feature type="compositionally biased region" description="Polar residues" evidence="1">
    <location>
        <begin position="639"/>
        <end position="650"/>
    </location>
</feature>
<feature type="compositionally biased region" description="Acidic residues" evidence="1">
    <location>
        <begin position="544"/>
        <end position="557"/>
    </location>
</feature>
<reference evidence="4" key="1">
    <citation type="submission" date="2020-01" db="EMBL/GenBank/DDBJ databases">
        <title>Draft genome sequence of the Termite Coptotermes fromosanus.</title>
        <authorList>
            <person name="Itakura S."/>
            <person name="Yosikawa Y."/>
            <person name="Umezawa K."/>
        </authorList>
    </citation>
    <scope>NUCLEOTIDE SEQUENCE [LARGE SCALE GENOMIC DNA]</scope>
</reference>
<feature type="compositionally biased region" description="Polar residues" evidence="1">
    <location>
        <begin position="443"/>
        <end position="459"/>
    </location>
</feature>
<feature type="domain" description="Chitin-binding type-2" evidence="2">
    <location>
        <begin position="80"/>
        <end position="138"/>
    </location>
</feature>
<feature type="compositionally biased region" description="Polar residues" evidence="1">
    <location>
        <begin position="752"/>
        <end position="770"/>
    </location>
</feature>
<feature type="compositionally biased region" description="Acidic residues" evidence="1">
    <location>
        <begin position="673"/>
        <end position="684"/>
    </location>
</feature>
<feature type="compositionally biased region" description="Low complexity" evidence="1">
    <location>
        <begin position="154"/>
        <end position="181"/>
    </location>
</feature>
<feature type="compositionally biased region" description="Low complexity" evidence="1">
    <location>
        <begin position="695"/>
        <end position="707"/>
    </location>
</feature>
<dbReference type="InterPro" id="IPR036508">
    <property type="entry name" value="Chitin-bd_dom_sf"/>
</dbReference>
<dbReference type="Proteomes" id="UP000502823">
    <property type="component" value="Unassembled WGS sequence"/>
</dbReference>
<comment type="caution">
    <text evidence="3">The sequence shown here is derived from an EMBL/GenBank/DDBJ whole genome shotgun (WGS) entry which is preliminary data.</text>
</comment>
<feature type="compositionally biased region" description="Polar residues" evidence="1">
    <location>
        <begin position="735"/>
        <end position="744"/>
    </location>
</feature>
<feature type="compositionally biased region" description="Acidic residues" evidence="1">
    <location>
        <begin position="198"/>
        <end position="214"/>
    </location>
</feature>
<protein>
    <recommendedName>
        <fullName evidence="2">Chitin-binding type-2 domain-containing protein</fullName>
    </recommendedName>
</protein>
<feature type="compositionally biased region" description="Polar residues" evidence="1">
    <location>
        <begin position="781"/>
        <end position="798"/>
    </location>
</feature>
<keyword evidence="4" id="KW-1185">Reference proteome</keyword>
<evidence type="ECO:0000313" key="3">
    <source>
        <dbReference type="EMBL" id="GFG30692.1"/>
    </source>
</evidence>
<dbReference type="FunCoup" id="A0A6L2PHR5">
    <property type="interactions" value="3"/>
</dbReference>
<dbReference type="AlphaFoldDB" id="A0A6L2PHR5"/>
<feature type="compositionally biased region" description="Basic and acidic residues" evidence="1">
    <location>
        <begin position="285"/>
        <end position="294"/>
    </location>
</feature>
<dbReference type="InParanoid" id="A0A6L2PHR5"/>
<dbReference type="OrthoDB" id="3360904at2759"/>
<accession>A0A6L2PHR5</accession>
<proteinExistence type="predicted"/>
<feature type="compositionally biased region" description="Acidic residues" evidence="1">
    <location>
        <begin position="403"/>
        <end position="412"/>
    </location>
</feature>
<gene>
    <name evidence="3" type="ORF">Cfor_07469</name>
</gene>